<dbReference type="EMBL" id="MEUV01000024">
    <property type="protein sequence ID" value="OGC45647.1"/>
    <property type="molecule type" value="Genomic_DNA"/>
</dbReference>
<accession>A0A1F4UL24</accession>
<organism evidence="1 2">
    <name type="scientific">candidate division WWE3 bacterium RBG_19FT_COMBO_34_6</name>
    <dbReference type="NCBI Taxonomy" id="1802612"/>
    <lineage>
        <taxon>Bacteria</taxon>
        <taxon>Katanobacteria</taxon>
    </lineage>
</organism>
<gene>
    <name evidence="1" type="ORF">A2V49_02995</name>
</gene>
<dbReference type="Proteomes" id="UP000178615">
    <property type="component" value="Unassembled WGS sequence"/>
</dbReference>
<name>A0A1F4UL24_UNCKA</name>
<dbReference type="AlphaFoldDB" id="A0A1F4UL24"/>
<reference evidence="1 2" key="1">
    <citation type="journal article" date="2016" name="Nat. Commun.">
        <title>Thousands of microbial genomes shed light on interconnected biogeochemical processes in an aquifer system.</title>
        <authorList>
            <person name="Anantharaman K."/>
            <person name="Brown C.T."/>
            <person name="Hug L.A."/>
            <person name="Sharon I."/>
            <person name="Castelle C.J."/>
            <person name="Probst A.J."/>
            <person name="Thomas B.C."/>
            <person name="Singh A."/>
            <person name="Wilkins M.J."/>
            <person name="Karaoz U."/>
            <person name="Brodie E.L."/>
            <person name="Williams K.H."/>
            <person name="Hubbard S.S."/>
            <person name="Banfield J.F."/>
        </authorList>
    </citation>
    <scope>NUCLEOTIDE SEQUENCE [LARGE SCALE GENOMIC DNA]</scope>
</reference>
<comment type="caution">
    <text evidence="1">The sequence shown here is derived from an EMBL/GenBank/DDBJ whole genome shotgun (WGS) entry which is preliminary data.</text>
</comment>
<sequence>MTTARKPPSVFLLGNVTLKNPTGAYYIYLIGGIWSCDRIKNVSIYVSKTLTNEPNKDGKNIVHKITIERDDVTGAFSNNCGIPTEIRSLIKKKTTVLFEK</sequence>
<protein>
    <submittedName>
        <fullName evidence="1">Uncharacterized protein</fullName>
    </submittedName>
</protein>
<proteinExistence type="predicted"/>
<evidence type="ECO:0000313" key="1">
    <source>
        <dbReference type="EMBL" id="OGC45647.1"/>
    </source>
</evidence>
<evidence type="ECO:0000313" key="2">
    <source>
        <dbReference type="Proteomes" id="UP000178615"/>
    </source>
</evidence>